<feature type="domain" description="RDD" evidence="6">
    <location>
        <begin position="32"/>
        <end position="157"/>
    </location>
</feature>
<reference evidence="7 8" key="1">
    <citation type="submission" date="2019-03" db="EMBL/GenBank/DDBJ databases">
        <title>Genomic Encyclopedia of Type Strains, Phase IV (KMG-IV): sequencing the most valuable type-strain genomes for metagenomic binning, comparative biology and taxonomic classification.</title>
        <authorList>
            <person name="Goeker M."/>
        </authorList>
    </citation>
    <scope>NUCLEOTIDE SEQUENCE [LARGE SCALE GENOMIC DNA]</scope>
    <source>
        <strain evidence="7 8">DSM 25903</strain>
    </source>
</reference>
<dbReference type="Proteomes" id="UP000295122">
    <property type="component" value="Unassembled WGS sequence"/>
</dbReference>
<dbReference type="AlphaFoldDB" id="A0A4R7CA53"/>
<evidence type="ECO:0000259" key="6">
    <source>
        <dbReference type="Pfam" id="PF06271"/>
    </source>
</evidence>
<gene>
    <name evidence="7" type="ORF">EV668_1115</name>
</gene>
<dbReference type="GO" id="GO:0016020">
    <property type="term" value="C:membrane"/>
    <property type="evidence" value="ECO:0007669"/>
    <property type="project" value="UniProtKB-SubCell"/>
</dbReference>
<evidence type="ECO:0000256" key="5">
    <source>
        <dbReference type="SAM" id="Phobius"/>
    </source>
</evidence>
<name>A0A4R7CA53_9HYPH</name>
<protein>
    <submittedName>
        <fullName evidence="7">Putative RDD family membrane protein YckC</fullName>
    </submittedName>
</protein>
<evidence type="ECO:0000256" key="4">
    <source>
        <dbReference type="ARBA" id="ARBA00023136"/>
    </source>
</evidence>
<keyword evidence="8" id="KW-1185">Reference proteome</keyword>
<proteinExistence type="predicted"/>
<evidence type="ECO:0000313" key="8">
    <source>
        <dbReference type="Proteomes" id="UP000295122"/>
    </source>
</evidence>
<dbReference type="RefSeq" id="WP_133768810.1">
    <property type="nucleotide sequence ID" value="NZ_SNZR01000011.1"/>
</dbReference>
<accession>A0A4R7CA53</accession>
<dbReference type="InterPro" id="IPR010432">
    <property type="entry name" value="RDD"/>
</dbReference>
<feature type="transmembrane region" description="Helical" evidence="5">
    <location>
        <begin position="69"/>
        <end position="88"/>
    </location>
</feature>
<sequence length="164" mass="17180">MSNSDYASRSSAGPQSIYAMSPIADGRTDGVLSRRVIAYLIDLVVISFLVVLFAILIFISGIFTLGLTWGLYVILIPGTAILYSALTIGGASMGTIGMRLSGLAAVDASSGQPAGVIVAGLHALLFYVGIGTLLLFVLDVVIGLARSDRRLGHDLLADIIVVRR</sequence>
<dbReference type="EMBL" id="SNZR01000011">
    <property type="protein sequence ID" value="TDR93846.1"/>
    <property type="molecule type" value="Genomic_DNA"/>
</dbReference>
<dbReference type="Pfam" id="PF06271">
    <property type="entry name" value="RDD"/>
    <property type="match status" value="1"/>
</dbReference>
<evidence type="ECO:0000256" key="2">
    <source>
        <dbReference type="ARBA" id="ARBA00022692"/>
    </source>
</evidence>
<evidence type="ECO:0000313" key="7">
    <source>
        <dbReference type="EMBL" id="TDR93846.1"/>
    </source>
</evidence>
<keyword evidence="4 5" id="KW-0472">Membrane</keyword>
<keyword evidence="2 5" id="KW-0812">Transmembrane</keyword>
<dbReference type="OrthoDB" id="7270324at2"/>
<feature type="transmembrane region" description="Helical" evidence="5">
    <location>
        <begin position="36"/>
        <end position="63"/>
    </location>
</feature>
<comment type="subcellular location">
    <subcellularLocation>
        <location evidence="1">Membrane</location>
        <topology evidence="1">Multi-pass membrane protein</topology>
    </subcellularLocation>
</comment>
<evidence type="ECO:0000256" key="3">
    <source>
        <dbReference type="ARBA" id="ARBA00022989"/>
    </source>
</evidence>
<keyword evidence="3 5" id="KW-1133">Transmembrane helix</keyword>
<evidence type="ECO:0000256" key="1">
    <source>
        <dbReference type="ARBA" id="ARBA00004141"/>
    </source>
</evidence>
<comment type="caution">
    <text evidence="7">The sequence shown here is derived from an EMBL/GenBank/DDBJ whole genome shotgun (WGS) entry which is preliminary data.</text>
</comment>
<feature type="transmembrane region" description="Helical" evidence="5">
    <location>
        <begin position="124"/>
        <end position="145"/>
    </location>
</feature>
<organism evidence="7 8">
    <name type="scientific">Enterovirga rhinocerotis</name>
    <dbReference type="NCBI Taxonomy" id="1339210"/>
    <lineage>
        <taxon>Bacteria</taxon>
        <taxon>Pseudomonadati</taxon>
        <taxon>Pseudomonadota</taxon>
        <taxon>Alphaproteobacteria</taxon>
        <taxon>Hyphomicrobiales</taxon>
        <taxon>Methylobacteriaceae</taxon>
        <taxon>Enterovirga</taxon>
    </lineage>
</organism>